<organism evidence="8 9">
    <name type="scientific">Holothuria leucospilota</name>
    <name type="common">Black long sea cucumber</name>
    <name type="synonym">Mertensiothuria leucospilota</name>
    <dbReference type="NCBI Taxonomy" id="206669"/>
    <lineage>
        <taxon>Eukaryota</taxon>
        <taxon>Metazoa</taxon>
        <taxon>Echinodermata</taxon>
        <taxon>Eleutherozoa</taxon>
        <taxon>Echinozoa</taxon>
        <taxon>Holothuroidea</taxon>
        <taxon>Aspidochirotacea</taxon>
        <taxon>Aspidochirotida</taxon>
        <taxon>Holothuriidae</taxon>
        <taxon>Holothuria</taxon>
    </lineage>
</organism>
<evidence type="ECO:0000256" key="5">
    <source>
        <dbReference type="PIRSR" id="PIRSR006809-1"/>
    </source>
</evidence>
<feature type="domain" description="Hflx-type G" evidence="7">
    <location>
        <begin position="231"/>
        <end position="397"/>
    </location>
</feature>
<dbReference type="FunFam" id="3.40.50.300:FF:000886">
    <property type="entry name" value="Putative GTP-binding protein 6"/>
    <property type="match status" value="1"/>
</dbReference>
<keyword evidence="4 5" id="KW-0342">GTP-binding</keyword>
<evidence type="ECO:0000259" key="7">
    <source>
        <dbReference type="PROSITE" id="PS51705"/>
    </source>
</evidence>
<dbReference type="PIRSF" id="PIRSF006809">
    <property type="entry name" value="GTP-binding_hflX_prd"/>
    <property type="match status" value="1"/>
</dbReference>
<dbReference type="Pfam" id="PF16360">
    <property type="entry name" value="GTP-bdg_M"/>
    <property type="match status" value="1"/>
</dbReference>
<dbReference type="NCBIfam" id="TIGR03156">
    <property type="entry name" value="GTP_HflX"/>
    <property type="match status" value="1"/>
</dbReference>
<sequence length="462" mass="52251">MDENTQIEDSLINWNELDRDDMTKERKPGEPHRIFVLQPYIKWGPRKALHTNAELQLEESLSLVRTLKWTVVDSAIYSVVSPGKKRVFGKGNFSELTERIVDSPSLTAVFVSLDRLTSLQQKELEDAWNVDVFDRYTLVLEIFKQHARTREAKLQIALAEIPVLRSRLRMKDKNFDQQSGAQQYIGGGGETFLEVRQRVLAERELKIKKALKKLKSKRHLLRKDRESKQYPVVSVVGYTNAGKTSLIKTMTGDADLRPRNELFATLDVTAHRGTLTNGMTVIFMDTVGFISNLPHDLVASFSATLEDILVSDVIVHVRDISHPDTVAQKMNVLRVLNELGLPEKLMENVIEVCNKSDLLNEEISFVPEIGSHVISATEGTGIEELRQAIQKKALEVTDTVACTLKIPMSGSHLSWLYKEADVQQQRSLEGDSENMLVDVVMSARTQAKFRARFGPEIVVEDK</sequence>
<evidence type="ECO:0000313" key="9">
    <source>
        <dbReference type="Proteomes" id="UP001152320"/>
    </source>
</evidence>
<proteinExistence type="predicted"/>
<feature type="binding site" evidence="5">
    <location>
        <begin position="285"/>
        <end position="288"/>
    </location>
    <ligand>
        <name>GTP</name>
        <dbReference type="ChEBI" id="CHEBI:37565"/>
    </ligand>
</feature>
<dbReference type="SUPFAM" id="SSF52540">
    <property type="entry name" value="P-loop containing nucleoside triphosphate hydrolases"/>
    <property type="match status" value="1"/>
</dbReference>
<dbReference type="InterPro" id="IPR006073">
    <property type="entry name" value="GTP-bd"/>
</dbReference>
<keyword evidence="9" id="KW-1185">Reference proteome</keyword>
<name>A0A9Q1CSL4_HOLLE</name>
<evidence type="ECO:0000313" key="8">
    <source>
        <dbReference type="EMBL" id="KAJ8050153.1"/>
    </source>
</evidence>
<evidence type="ECO:0000256" key="1">
    <source>
        <dbReference type="ARBA" id="ARBA00022723"/>
    </source>
</evidence>
<keyword evidence="2 5" id="KW-0547">Nucleotide-binding</keyword>
<evidence type="ECO:0000256" key="6">
    <source>
        <dbReference type="PIRSR" id="PIRSR006809-2"/>
    </source>
</evidence>
<dbReference type="Proteomes" id="UP001152320">
    <property type="component" value="Chromosome 1"/>
</dbReference>
<dbReference type="InterPro" id="IPR025121">
    <property type="entry name" value="GTPase_HflX_N"/>
</dbReference>
<reference evidence="8" key="1">
    <citation type="submission" date="2021-10" db="EMBL/GenBank/DDBJ databases">
        <title>Tropical sea cucumber genome reveals ecological adaptation and Cuvierian tubules defense mechanism.</title>
        <authorList>
            <person name="Chen T."/>
        </authorList>
    </citation>
    <scope>NUCLEOTIDE SEQUENCE</scope>
    <source>
        <strain evidence="8">Nanhai2018</strain>
        <tissue evidence="8">Muscle</tissue>
    </source>
</reference>
<dbReference type="Gene3D" id="3.40.50.11060">
    <property type="entry name" value="GTPase HflX, N-terminal domain"/>
    <property type="match status" value="1"/>
</dbReference>
<evidence type="ECO:0000256" key="4">
    <source>
        <dbReference type="ARBA" id="ARBA00023134"/>
    </source>
</evidence>
<comment type="caution">
    <text evidence="8">The sequence shown here is derived from an EMBL/GenBank/DDBJ whole genome shotgun (WGS) entry which is preliminary data.</text>
</comment>
<dbReference type="PANTHER" id="PTHR10229:SF0">
    <property type="entry name" value="GTP-BINDING PROTEIN 6-RELATED"/>
    <property type="match status" value="1"/>
</dbReference>
<feature type="binding site" evidence="5">
    <location>
        <begin position="263"/>
        <end position="267"/>
    </location>
    <ligand>
        <name>GTP</name>
        <dbReference type="ChEBI" id="CHEBI:37565"/>
    </ligand>
</feature>
<feature type="binding site" evidence="5">
    <location>
        <begin position="375"/>
        <end position="377"/>
    </location>
    <ligand>
        <name>GTP</name>
        <dbReference type="ChEBI" id="CHEBI:37565"/>
    </ligand>
</feature>
<feature type="binding site" evidence="5">
    <location>
        <begin position="237"/>
        <end position="244"/>
    </location>
    <ligand>
        <name>GTP</name>
        <dbReference type="ChEBI" id="CHEBI:37565"/>
    </ligand>
</feature>
<protein>
    <recommendedName>
        <fullName evidence="7">Hflx-type G domain-containing protein</fullName>
    </recommendedName>
</protein>
<dbReference type="EMBL" id="JAIZAY010000001">
    <property type="protein sequence ID" value="KAJ8050153.1"/>
    <property type="molecule type" value="Genomic_DNA"/>
</dbReference>
<keyword evidence="3 6" id="KW-0460">Magnesium</keyword>
<dbReference type="InterPro" id="IPR016496">
    <property type="entry name" value="GTPase_HflX"/>
</dbReference>
<dbReference type="InterPro" id="IPR032305">
    <property type="entry name" value="GTP-bd_M"/>
</dbReference>
<accession>A0A9Q1CSL4</accession>
<dbReference type="PANTHER" id="PTHR10229">
    <property type="entry name" value="GTP-BINDING PROTEIN HFLX"/>
    <property type="match status" value="1"/>
</dbReference>
<evidence type="ECO:0000256" key="3">
    <source>
        <dbReference type="ARBA" id="ARBA00022842"/>
    </source>
</evidence>
<dbReference type="AlphaFoldDB" id="A0A9Q1CSL4"/>
<dbReference type="Pfam" id="PF01926">
    <property type="entry name" value="MMR_HSR1"/>
    <property type="match status" value="1"/>
</dbReference>
<dbReference type="InterPro" id="IPR027417">
    <property type="entry name" value="P-loop_NTPase"/>
</dbReference>
<feature type="binding site" evidence="6">
    <location>
        <position position="244"/>
    </location>
    <ligand>
        <name>Mg(2+)</name>
        <dbReference type="ChEBI" id="CHEBI:18420"/>
    </ligand>
</feature>
<feature type="binding site" evidence="6">
    <location>
        <position position="265"/>
    </location>
    <ligand>
        <name>Mg(2+)</name>
        <dbReference type="ChEBI" id="CHEBI:18420"/>
    </ligand>
</feature>
<gene>
    <name evidence="8" type="ORF">HOLleu_03245</name>
</gene>
<dbReference type="Pfam" id="PF13167">
    <property type="entry name" value="GTP-bdg_N"/>
    <property type="match status" value="1"/>
</dbReference>
<dbReference type="InterPro" id="IPR042108">
    <property type="entry name" value="GTPase_HflX_N_sf"/>
</dbReference>
<dbReference type="GO" id="GO:0046872">
    <property type="term" value="F:metal ion binding"/>
    <property type="evidence" value="ECO:0007669"/>
    <property type="project" value="UniProtKB-KW"/>
</dbReference>
<dbReference type="GO" id="GO:0005737">
    <property type="term" value="C:cytoplasm"/>
    <property type="evidence" value="ECO:0007669"/>
    <property type="project" value="TreeGrafter"/>
</dbReference>
<feature type="binding site" evidence="5">
    <location>
        <begin position="354"/>
        <end position="357"/>
    </location>
    <ligand>
        <name>GTP</name>
        <dbReference type="ChEBI" id="CHEBI:37565"/>
    </ligand>
</feature>
<dbReference type="PROSITE" id="PS51705">
    <property type="entry name" value="G_HFLX"/>
    <property type="match status" value="1"/>
</dbReference>
<keyword evidence="1 6" id="KW-0479">Metal-binding</keyword>
<dbReference type="GO" id="GO:0043022">
    <property type="term" value="F:ribosome binding"/>
    <property type="evidence" value="ECO:0007669"/>
    <property type="project" value="TreeGrafter"/>
</dbReference>
<dbReference type="GO" id="GO:0005525">
    <property type="term" value="F:GTP binding"/>
    <property type="evidence" value="ECO:0007669"/>
    <property type="project" value="UniProtKB-KW"/>
</dbReference>
<dbReference type="OrthoDB" id="10268034at2759"/>
<dbReference type="InterPro" id="IPR030394">
    <property type="entry name" value="G_HFLX_dom"/>
</dbReference>
<dbReference type="CDD" id="cd01878">
    <property type="entry name" value="HflX"/>
    <property type="match status" value="1"/>
</dbReference>
<dbReference type="Gene3D" id="3.40.50.300">
    <property type="entry name" value="P-loop containing nucleotide triphosphate hydrolases"/>
    <property type="match status" value="1"/>
</dbReference>
<comment type="cofactor">
    <cofactor evidence="6">
        <name>Mg(2+)</name>
        <dbReference type="ChEBI" id="CHEBI:18420"/>
    </cofactor>
</comment>
<evidence type="ECO:0000256" key="2">
    <source>
        <dbReference type="ARBA" id="ARBA00022741"/>
    </source>
</evidence>